<dbReference type="AlphaFoldDB" id="A0A1B8ZVL0"/>
<organism evidence="1 2">
    <name type="scientific">Chryseobacterium arthrosphaerae</name>
    <dbReference type="NCBI Taxonomy" id="651561"/>
    <lineage>
        <taxon>Bacteria</taxon>
        <taxon>Pseudomonadati</taxon>
        <taxon>Bacteroidota</taxon>
        <taxon>Flavobacteriia</taxon>
        <taxon>Flavobacteriales</taxon>
        <taxon>Weeksellaceae</taxon>
        <taxon>Chryseobacterium group</taxon>
        <taxon>Chryseobacterium</taxon>
    </lineage>
</organism>
<accession>A0A1B8ZVL0</accession>
<dbReference type="OrthoDB" id="672038at2"/>
<gene>
    <name evidence="1" type="ORF">BBI00_01190</name>
</gene>
<dbReference type="Proteomes" id="UP000093432">
    <property type="component" value="Unassembled WGS sequence"/>
</dbReference>
<comment type="caution">
    <text evidence="1">The sequence shown here is derived from an EMBL/GenBank/DDBJ whole genome shotgun (WGS) entry which is preliminary data.</text>
</comment>
<reference evidence="2" key="1">
    <citation type="submission" date="2016-07" db="EMBL/GenBank/DDBJ databases">
        <authorList>
            <person name="Florea S."/>
            <person name="Webb J.S."/>
            <person name="Jaromczyk J."/>
            <person name="Schardl C.L."/>
        </authorList>
    </citation>
    <scope>NUCLEOTIDE SEQUENCE [LARGE SCALE GENOMIC DNA]</scope>
    <source>
        <strain evidence="2">CC-VM-7</strain>
    </source>
</reference>
<dbReference type="EMBL" id="MAYG01000001">
    <property type="protein sequence ID" value="OCA75618.1"/>
    <property type="molecule type" value="Genomic_DNA"/>
</dbReference>
<evidence type="ECO:0000313" key="2">
    <source>
        <dbReference type="Proteomes" id="UP000093432"/>
    </source>
</evidence>
<proteinExistence type="predicted"/>
<protein>
    <submittedName>
        <fullName evidence="1">Uncharacterized protein</fullName>
    </submittedName>
</protein>
<sequence length="215" mass="25193">MKSRHGLGILIVLTFINFGYARSFNHESSDLSDRIKKDTVKIKAAFREDDIAANEYLKDRLKPIRTNFKRINSITQWTSVLKKDIEGESAEGGEATFFFKGRRLEKVLARHYGEMGQALIEYYLMNGQLSFVFQKDYKYNRPMFYDAKAMKENNDTEAFDFKKSEIMENRNYFEKGNLFHIVNSQDCGAPFSGEYMAEEEKSIQDDFKRLMELLK</sequence>
<name>A0A1B8ZVL0_9FLAO</name>
<dbReference type="RefSeq" id="WP_065399571.1">
    <property type="nucleotide sequence ID" value="NZ_MAYG01000001.1"/>
</dbReference>
<evidence type="ECO:0000313" key="1">
    <source>
        <dbReference type="EMBL" id="OCA75618.1"/>
    </source>
</evidence>